<dbReference type="PANTHER" id="PTHR23268:SF102">
    <property type="entry name" value="IMMUNOGLOBULIN V-SET DOMAIN-CONTAINING PROTEIN"/>
    <property type="match status" value="1"/>
</dbReference>
<keyword evidence="5" id="KW-1185">Reference proteome</keyword>
<feature type="domain" description="Ig-like" evidence="3">
    <location>
        <begin position="17"/>
        <end position="155"/>
    </location>
</feature>
<sequence>MSELSEAPPTAAFQRRPQTLRNKMDVMVKEAAVLWWLVVLLCAAAGLVAGSDVTQPEQLWTHQGDDVTINCKHTKDSSYYQMYWYRQLRGEHMKLIVFTTTVAEHDFGNSDKRKFSATKPNAESGTFTVKNLEAADEGLIFCAVSEHSDTDVGGG</sequence>
<dbReference type="InterPro" id="IPR013106">
    <property type="entry name" value="Ig_V-set"/>
</dbReference>
<evidence type="ECO:0000256" key="2">
    <source>
        <dbReference type="ARBA" id="ARBA00022859"/>
    </source>
</evidence>
<dbReference type="SUPFAM" id="SSF48726">
    <property type="entry name" value="Immunoglobulin"/>
    <property type="match status" value="1"/>
</dbReference>
<dbReference type="Proteomes" id="UP000324091">
    <property type="component" value="Chromosome 16"/>
</dbReference>
<dbReference type="CDD" id="cd00099">
    <property type="entry name" value="IgV"/>
    <property type="match status" value="1"/>
</dbReference>
<evidence type="ECO:0000256" key="1">
    <source>
        <dbReference type="ARBA" id="ARBA00022729"/>
    </source>
</evidence>
<proteinExistence type="predicted"/>
<dbReference type="InterPro" id="IPR036179">
    <property type="entry name" value="Ig-like_dom_sf"/>
</dbReference>
<dbReference type="PROSITE" id="PS50835">
    <property type="entry name" value="IG_LIKE"/>
    <property type="match status" value="1"/>
</dbReference>
<organism evidence="4 5">
    <name type="scientific">Takifugu flavidus</name>
    <name type="common">sansaifugu</name>
    <dbReference type="NCBI Taxonomy" id="433684"/>
    <lineage>
        <taxon>Eukaryota</taxon>
        <taxon>Metazoa</taxon>
        <taxon>Chordata</taxon>
        <taxon>Craniata</taxon>
        <taxon>Vertebrata</taxon>
        <taxon>Euteleostomi</taxon>
        <taxon>Actinopterygii</taxon>
        <taxon>Neopterygii</taxon>
        <taxon>Teleostei</taxon>
        <taxon>Neoteleostei</taxon>
        <taxon>Acanthomorphata</taxon>
        <taxon>Eupercaria</taxon>
        <taxon>Tetraodontiformes</taxon>
        <taxon>Tetradontoidea</taxon>
        <taxon>Tetraodontidae</taxon>
        <taxon>Takifugu</taxon>
    </lineage>
</organism>
<dbReference type="SMART" id="SM00406">
    <property type="entry name" value="IGv"/>
    <property type="match status" value="1"/>
</dbReference>
<dbReference type="InterPro" id="IPR007110">
    <property type="entry name" value="Ig-like_dom"/>
</dbReference>
<dbReference type="GO" id="GO:0005886">
    <property type="term" value="C:plasma membrane"/>
    <property type="evidence" value="ECO:0007669"/>
    <property type="project" value="TreeGrafter"/>
</dbReference>
<evidence type="ECO:0000313" key="4">
    <source>
        <dbReference type="EMBL" id="TWW72552.1"/>
    </source>
</evidence>
<dbReference type="Pfam" id="PF07686">
    <property type="entry name" value="V-set"/>
    <property type="match status" value="1"/>
</dbReference>
<evidence type="ECO:0000313" key="5">
    <source>
        <dbReference type="Proteomes" id="UP000324091"/>
    </source>
</evidence>
<dbReference type="Gene3D" id="2.60.40.10">
    <property type="entry name" value="Immunoglobulins"/>
    <property type="match status" value="1"/>
</dbReference>
<dbReference type="GO" id="GO:0007166">
    <property type="term" value="P:cell surface receptor signaling pathway"/>
    <property type="evidence" value="ECO:0007669"/>
    <property type="project" value="TreeGrafter"/>
</dbReference>
<name>A0A5C6NYE6_9TELE</name>
<keyword evidence="2" id="KW-0391">Immunity</keyword>
<dbReference type="EMBL" id="RHFK02000008">
    <property type="protein sequence ID" value="TWW72552.1"/>
    <property type="molecule type" value="Genomic_DNA"/>
</dbReference>
<dbReference type="InterPro" id="IPR013783">
    <property type="entry name" value="Ig-like_fold"/>
</dbReference>
<keyword evidence="1" id="KW-0732">Signal</keyword>
<evidence type="ECO:0000259" key="3">
    <source>
        <dbReference type="PROSITE" id="PS50835"/>
    </source>
</evidence>
<protein>
    <recommendedName>
        <fullName evidence="3">Ig-like domain-containing protein</fullName>
    </recommendedName>
</protein>
<dbReference type="PANTHER" id="PTHR23268">
    <property type="entry name" value="T-CELL RECEPTOR BETA CHAIN"/>
    <property type="match status" value="1"/>
</dbReference>
<dbReference type="InterPro" id="IPR050413">
    <property type="entry name" value="TCR_beta_variable"/>
</dbReference>
<accession>A0A5C6NYE6</accession>
<dbReference type="GO" id="GO:0002376">
    <property type="term" value="P:immune system process"/>
    <property type="evidence" value="ECO:0007669"/>
    <property type="project" value="UniProtKB-KW"/>
</dbReference>
<comment type="caution">
    <text evidence="4">The sequence shown here is derived from an EMBL/GenBank/DDBJ whole genome shotgun (WGS) entry which is preliminary data.</text>
</comment>
<gene>
    <name evidence="4" type="ORF">D4764_16G0010490</name>
</gene>
<dbReference type="AlphaFoldDB" id="A0A5C6NYE6"/>
<reference evidence="4 5" key="1">
    <citation type="submission" date="2019-04" db="EMBL/GenBank/DDBJ databases">
        <title>Chromosome genome assembly for Takifugu flavidus.</title>
        <authorList>
            <person name="Xiao S."/>
        </authorList>
    </citation>
    <scope>NUCLEOTIDE SEQUENCE [LARGE SCALE GENOMIC DNA]</scope>
    <source>
        <strain evidence="4">HTHZ2018</strain>
        <tissue evidence="4">Muscle</tissue>
    </source>
</reference>